<gene>
    <name evidence="2" type="ORF">HHX25_02155</name>
</gene>
<evidence type="ECO:0000256" key="1">
    <source>
        <dbReference type="SAM" id="Phobius"/>
    </source>
</evidence>
<comment type="caution">
    <text evidence="2">The sequence shown here is derived from an EMBL/GenBank/DDBJ whole genome shotgun (WGS) entry which is preliminary data.</text>
</comment>
<protein>
    <recommendedName>
        <fullName evidence="4">DUF898 family protein</fullName>
    </recommendedName>
</protein>
<feature type="transmembrane region" description="Helical" evidence="1">
    <location>
        <begin position="75"/>
        <end position="96"/>
    </location>
</feature>
<keyword evidence="1" id="KW-1133">Transmembrane helix</keyword>
<keyword evidence="1" id="KW-0812">Transmembrane</keyword>
<feature type="transmembrane region" description="Helical" evidence="1">
    <location>
        <begin position="125"/>
        <end position="145"/>
    </location>
</feature>
<reference evidence="2 3" key="1">
    <citation type="submission" date="2020-04" db="EMBL/GenBank/DDBJ databases">
        <title>A Flavivirga sp. nov.</title>
        <authorList>
            <person name="Sun X."/>
        </authorList>
    </citation>
    <scope>NUCLEOTIDE SEQUENCE [LARGE SCALE GENOMIC DNA]</scope>
    <source>
        <strain evidence="2 3">Y03</strain>
    </source>
</reference>
<accession>A0ABX1RRX1</accession>
<dbReference type="EMBL" id="JABBHF010000001">
    <property type="protein sequence ID" value="NMH86297.1"/>
    <property type="molecule type" value="Genomic_DNA"/>
</dbReference>
<sequence>MDELDLLKKDWNKDDNKYPKLTYNEIYKMILKKSSSIVKWIFIISLLEFAFWTLISFLLKGTKSMEHYDQLDNDPIFISLVVIGYGILAFFFYMFFRNYRRISTTDSAKVLMENILKTRKTVKQYVAFNLIYLVITTFFALYISLNRNEVILDQIEKAAANGEAFKFYAIFIILVVLFLAIAIGILLLFYWVVYGILLKRLNRNYKELKKLEI</sequence>
<name>A0ABX1RRX1_9FLAO</name>
<keyword evidence="3" id="KW-1185">Reference proteome</keyword>
<evidence type="ECO:0000313" key="2">
    <source>
        <dbReference type="EMBL" id="NMH86297.1"/>
    </source>
</evidence>
<dbReference type="Proteomes" id="UP000746690">
    <property type="component" value="Unassembled WGS sequence"/>
</dbReference>
<evidence type="ECO:0008006" key="4">
    <source>
        <dbReference type="Google" id="ProtNLM"/>
    </source>
</evidence>
<organism evidence="2 3">
    <name type="scientific">Flavivirga algicola</name>
    <dbReference type="NCBI Taxonomy" id="2729136"/>
    <lineage>
        <taxon>Bacteria</taxon>
        <taxon>Pseudomonadati</taxon>
        <taxon>Bacteroidota</taxon>
        <taxon>Flavobacteriia</taxon>
        <taxon>Flavobacteriales</taxon>
        <taxon>Flavobacteriaceae</taxon>
        <taxon>Flavivirga</taxon>
    </lineage>
</organism>
<keyword evidence="1" id="KW-0472">Membrane</keyword>
<feature type="transmembrane region" description="Helical" evidence="1">
    <location>
        <begin position="37"/>
        <end position="55"/>
    </location>
</feature>
<feature type="transmembrane region" description="Helical" evidence="1">
    <location>
        <begin position="165"/>
        <end position="198"/>
    </location>
</feature>
<proteinExistence type="predicted"/>
<dbReference type="RefSeq" id="WP_169669599.1">
    <property type="nucleotide sequence ID" value="NZ_JABBHF010000001.1"/>
</dbReference>
<evidence type="ECO:0000313" key="3">
    <source>
        <dbReference type="Proteomes" id="UP000746690"/>
    </source>
</evidence>